<organism evidence="1 2">
    <name type="scientific">Cocos nucifera</name>
    <name type="common">Coconut palm</name>
    <dbReference type="NCBI Taxonomy" id="13894"/>
    <lineage>
        <taxon>Eukaryota</taxon>
        <taxon>Viridiplantae</taxon>
        <taxon>Streptophyta</taxon>
        <taxon>Embryophyta</taxon>
        <taxon>Tracheophyta</taxon>
        <taxon>Spermatophyta</taxon>
        <taxon>Magnoliopsida</taxon>
        <taxon>Liliopsida</taxon>
        <taxon>Arecaceae</taxon>
        <taxon>Arecoideae</taxon>
        <taxon>Cocoseae</taxon>
        <taxon>Attaleinae</taxon>
        <taxon>Cocos</taxon>
    </lineage>
</organism>
<dbReference type="AlphaFoldDB" id="A0A8K0IB03"/>
<reference evidence="1" key="2">
    <citation type="submission" date="2019-07" db="EMBL/GenBank/DDBJ databases">
        <authorList>
            <person name="Yang Y."/>
            <person name="Bocs S."/>
            <person name="Baudouin L."/>
        </authorList>
    </citation>
    <scope>NUCLEOTIDE SEQUENCE</scope>
    <source>
        <tissue evidence="1">Spear leaf of Hainan Tall coconut</tissue>
    </source>
</reference>
<keyword evidence="2" id="KW-1185">Reference proteome</keyword>
<comment type="caution">
    <text evidence="1">The sequence shown here is derived from an EMBL/GenBank/DDBJ whole genome shotgun (WGS) entry which is preliminary data.</text>
</comment>
<gene>
    <name evidence="1" type="ORF">COCNU_06G008430</name>
</gene>
<reference evidence="1" key="1">
    <citation type="journal article" date="2017" name="Gigascience">
        <title>The genome draft of coconut (Cocos nucifera).</title>
        <authorList>
            <person name="Xiao Y."/>
            <person name="Xu P."/>
            <person name="Fan H."/>
            <person name="Baudouin L."/>
            <person name="Xia W."/>
            <person name="Bocs S."/>
            <person name="Xu J."/>
            <person name="Li Q."/>
            <person name="Guo A."/>
            <person name="Zhou L."/>
            <person name="Li J."/>
            <person name="Wu Y."/>
            <person name="Ma Z."/>
            <person name="Armero A."/>
            <person name="Issali A.E."/>
            <person name="Liu N."/>
            <person name="Peng M."/>
            <person name="Yang Y."/>
        </authorList>
    </citation>
    <scope>NUCLEOTIDE SEQUENCE</scope>
    <source>
        <tissue evidence="1">Spear leaf of Hainan Tall coconut</tissue>
    </source>
</reference>
<evidence type="ECO:0000313" key="2">
    <source>
        <dbReference type="Proteomes" id="UP000797356"/>
    </source>
</evidence>
<sequence>MQPVCLLDDLPFSPSQRKAKGSWEMKDLTIGFPSRFPFVAWPSKADIGAIRATFFLQHGGIEWQWHSIYHPNSSPPAFLVSASASFPGSVIAEH</sequence>
<evidence type="ECO:0000313" key="1">
    <source>
        <dbReference type="EMBL" id="KAG1347014.1"/>
    </source>
</evidence>
<protein>
    <submittedName>
        <fullName evidence="1">Uncharacterized protein</fullName>
    </submittedName>
</protein>
<accession>A0A8K0IB03</accession>
<proteinExistence type="predicted"/>
<dbReference type="Proteomes" id="UP000797356">
    <property type="component" value="Chromosome 6"/>
</dbReference>
<name>A0A8K0IB03_COCNU</name>
<dbReference type="EMBL" id="CM017877">
    <property type="protein sequence ID" value="KAG1347014.1"/>
    <property type="molecule type" value="Genomic_DNA"/>
</dbReference>